<organism evidence="1 2">
    <name type="scientific">Eretmocerus hayati</name>
    <dbReference type="NCBI Taxonomy" id="131215"/>
    <lineage>
        <taxon>Eukaryota</taxon>
        <taxon>Metazoa</taxon>
        <taxon>Ecdysozoa</taxon>
        <taxon>Arthropoda</taxon>
        <taxon>Hexapoda</taxon>
        <taxon>Insecta</taxon>
        <taxon>Pterygota</taxon>
        <taxon>Neoptera</taxon>
        <taxon>Endopterygota</taxon>
        <taxon>Hymenoptera</taxon>
        <taxon>Apocrita</taxon>
        <taxon>Proctotrupomorpha</taxon>
        <taxon>Chalcidoidea</taxon>
        <taxon>Aphelinidae</taxon>
        <taxon>Aphelininae</taxon>
        <taxon>Eretmocerus</taxon>
    </lineage>
</organism>
<gene>
    <name evidence="1" type="ORF">QAD02_012295</name>
</gene>
<evidence type="ECO:0000313" key="2">
    <source>
        <dbReference type="Proteomes" id="UP001239111"/>
    </source>
</evidence>
<name>A0ACC2NZ80_9HYME</name>
<proteinExistence type="predicted"/>
<comment type="caution">
    <text evidence="1">The sequence shown here is derived from an EMBL/GenBank/DDBJ whole genome shotgun (WGS) entry which is preliminary data.</text>
</comment>
<reference evidence="1" key="1">
    <citation type="submission" date="2023-04" db="EMBL/GenBank/DDBJ databases">
        <title>A chromosome-level genome assembly of the parasitoid wasp Eretmocerus hayati.</title>
        <authorList>
            <person name="Zhong Y."/>
            <person name="Liu S."/>
            <person name="Liu Y."/>
        </authorList>
    </citation>
    <scope>NUCLEOTIDE SEQUENCE</scope>
    <source>
        <strain evidence="1">ZJU_SS_LIU_2023</strain>
    </source>
</reference>
<protein>
    <submittedName>
        <fullName evidence="1">Uncharacterized protein</fullName>
    </submittedName>
</protein>
<accession>A0ACC2NZ80</accession>
<sequence>MSRENVPLLQRQSDSAILSLLLACLCFVDVFGVFPIIALPRTILLCGWLGIPLVLVVFGLQIYTASLLAKSWCTAVAIDPYLFSKNRYPLAAVTELALGRWASIVVSLLLDLSVFGGGIPNLLVASQNLQLFGLKASQQQFNFSYCHWILIVGALLCPIMWLGSPKETKWLVNSSTLAIFGTAFLVWWSIVTDVREINFSPIPPSSSWDSLIIGYGVLTYQFAIHPTLMTIQVSMKRPKDINKAIIHSYIVSGSLFAVTIGLLLLRYEGNTTANVLQSLPPTNAVQIAILIAALQLCLSSAMGHSALFEQLEDQLRIKRSFGWRRCAMRSAVVLLGVVASESMPRFDIVMSLIGGSLIGPLAFVLPPILYSRLRKLRGMGLRRSSAPSFLCCSSSNIDKVDCSDGQGSTTTNKPDSVIHQQPFVDPRIHSRSTHYGFRDGDPNKNDGYSFVYYDTDDDLELNYYTDYENSFDDDSNSTKRLNETISRSGSLPAMVDATRPPTRRPRQPYPKVHTNRPKRIITMTKLMTCFGYCLALAGVSMTVLSTFVNIQNTIKYIRIMPPCILNATIDITNWS</sequence>
<dbReference type="EMBL" id="CM056742">
    <property type="protein sequence ID" value="KAJ8676508.1"/>
    <property type="molecule type" value="Genomic_DNA"/>
</dbReference>
<evidence type="ECO:0000313" key="1">
    <source>
        <dbReference type="EMBL" id="KAJ8676508.1"/>
    </source>
</evidence>
<keyword evidence="2" id="KW-1185">Reference proteome</keyword>
<dbReference type="Proteomes" id="UP001239111">
    <property type="component" value="Chromosome 2"/>
</dbReference>